<dbReference type="eggNOG" id="KOG2533">
    <property type="taxonomic scope" value="Eukaryota"/>
</dbReference>
<dbReference type="OMA" id="HIINLCA"/>
<dbReference type="Gene3D" id="1.20.1250.20">
    <property type="entry name" value="MFS general substrate transporter like domains"/>
    <property type="match status" value="2"/>
</dbReference>
<dbReference type="OrthoDB" id="2962993at2759"/>
<keyword evidence="5 6" id="KW-0472">Membrane</keyword>
<reference evidence="8 9" key="1">
    <citation type="journal article" date="2010" name="Proc. Natl. Acad. Sci. U.S.A.">
        <title>Insights into evolution of multicellular fungi from the assembled chromosomes of the mushroom Coprinopsis cinerea (Coprinus cinereus).</title>
        <authorList>
            <person name="Stajich J.E."/>
            <person name="Wilke S.K."/>
            <person name="Ahren D."/>
            <person name="Au C.H."/>
            <person name="Birren B.W."/>
            <person name="Borodovsky M."/>
            <person name="Burns C."/>
            <person name="Canback B."/>
            <person name="Casselton L.A."/>
            <person name="Cheng C.K."/>
            <person name="Deng J."/>
            <person name="Dietrich F.S."/>
            <person name="Fargo D.C."/>
            <person name="Farman M.L."/>
            <person name="Gathman A.C."/>
            <person name="Goldberg J."/>
            <person name="Guigo R."/>
            <person name="Hoegger P.J."/>
            <person name="Hooker J.B."/>
            <person name="Huggins A."/>
            <person name="James T.Y."/>
            <person name="Kamada T."/>
            <person name="Kilaru S."/>
            <person name="Kodira C."/>
            <person name="Kues U."/>
            <person name="Kupfer D."/>
            <person name="Kwan H.S."/>
            <person name="Lomsadze A."/>
            <person name="Li W."/>
            <person name="Lilly W.W."/>
            <person name="Ma L.J."/>
            <person name="Mackey A.J."/>
            <person name="Manning G."/>
            <person name="Martin F."/>
            <person name="Muraguchi H."/>
            <person name="Natvig D.O."/>
            <person name="Palmerini H."/>
            <person name="Ramesh M.A."/>
            <person name="Rehmeyer C.J."/>
            <person name="Roe B.A."/>
            <person name="Shenoy N."/>
            <person name="Stanke M."/>
            <person name="Ter-Hovhannisyan V."/>
            <person name="Tunlid A."/>
            <person name="Velagapudi R."/>
            <person name="Vision T.J."/>
            <person name="Zeng Q."/>
            <person name="Zolan M.E."/>
            <person name="Pukkila P.J."/>
        </authorList>
    </citation>
    <scope>NUCLEOTIDE SEQUENCE [LARGE SCALE GENOMIC DNA]</scope>
    <source>
        <strain evidence="9">Okayama-7 / 130 / ATCC MYA-4618 / FGSC 9003</strain>
    </source>
</reference>
<dbReference type="InParanoid" id="A8NAP7"/>
<feature type="transmembrane region" description="Helical" evidence="6">
    <location>
        <begin position="141"/>
        <end position="163"/>
    </location>
</feature>
<accession>A8NAP7</accession>
<evidence type="ECO:0000313" key="8">
    <source>
        <dbReference type="EMBL" id="EAU89934.2"/>
    </source>
</evidence>
<dbReference type="PROSITE" id="PS50850">
    <property type="entry name" value="MFS"/>
    <property type="match status" value="1"/>
</dbReference>
<dbReference type="SUPFAM" id="SSF103473">
    <property type="entry name" value="MFS general substrate transporter"/>
    <property type="match status" value="1"/>
</dbReference>
<feature type="transmembrane region" description="Helical" evidence="6">
    <location>
        <begin position="405"/>
        <end position="427"/>
    </location>
</feature>
<keyword evidence="2" id="KW-0813">Transport</keyword>
<protein>
    <recommendedName>
        <fullName evidence="7">Major facilitator superfamily (MFS) profile domain-containing protein</fullName>
    </recommendedName>
</protein>
<name>A8NAP7_COPC7</name>
<feature type="transmembrane region" description="Helical" evidence="6">
    <location>
        <begin position="347"/>
        <end position="365"/>
    </location>
</feature>
<dbReference type="GO" id="GO:0022857">
    <property type="term" value="F:transmembrane transporter activity"/>
    <property type="evidence" value="ECO:0007669"/>
    <property type="project" value="InterPro"/>
</dbReference>
<dbReference type="FunFam" id="1.20.1250.20:FF:000013">
    <property type="entry name" value="MFS general substrate transporter"/>
    <property type="match status" value="1"/>
</dbReference>
<dbReference type="PANTHER" id="PTHR43791:SF48">
    <property type="entry name" value="TRANSPORTER, PUTATIVE (AFU_ORTHOLOGUE AFUA_4G01000)-RELATED"/>
    <property type="match status" value="1"/>
</dbReference>
<dbReference type="InterPro" id="IPR011701">
    <property type="entry name" value="MFS"/>
</dbReference>
<evidence type="ECO:0000256" key="6">
    <source>
        <dbReference type="SAM" id="Phobius"/>
    </source>
</evidence>
<evidence type="ECO:0000256" key="2">
    <source>
        <dbReference type="ARBA" id="ARBA00022448"/>
    </source>
</evidence>
<feature type="transmembrane region" description="Helical" evidence="6">
    <location>
        <begin position="277"/>
        <end position="302"/>
    </location>
</feature>
<gene>
    <name evidence="8" type="ORF">CC1G_08416</name>
</gene>
<feature type="transmembrane region" description="Helical" evidence="6">
    <location>
        <begin position="439"/>
        <end position="461"/>
    </location>
</feature>
<keyword evidence="9" id="KW-1185">Reference proteome</keyword>
<proteinExistence type="predicted"/>
<dbReference type="HOGENOM" id="CLU_001265_0_1_1"/>
<dbReference type="InterPro" id="IPR020846">
    <property type="entry name" value="MFS_dom"/>
</dbReference>
<feature type="transmembrane region" description="Helical" evidence="6">
    <location>
        <begin position="115"/>
        <end position="135"/>
    </location>
</feature>
<feature type="domain" description="Major facilitator superfamily (MFS) profile" evidence="7">
    <location>
        <begin position="50"/>
        <end position="464"/>
    </location>
</feature>
<dbReference type="Proteomes" id="UP000001861">
    <property type="component" value="Unassembled WGS sequence"/>
</dbReference>
<dbReference type="FunFam" id="1.20.1250.20:FF:000018">
    <property type="entry name" value="MFS transporter permease"/>
    <property type="match status" value="1"/>
</dbReference>
<dbReference type="GeneID" id="6008376"/>
<dbReference type="VEuPathDB" id="FungiDB:CC1G_08416"/>
<sequence length="497" mass="54041">MSKKTSAEVLEKGSISGSASIVDDPPSGGTMTRIDPDAERRLVRKLDWRLLPLFTLIYMANFIDRTAIGNARVAGLEKDLGMSGSDFNKALTVFYIFYTASDIPSNLILKRFGTVWLAVLVVAFGLVALGSAFMTSYAGLIVTRVFLGLSEGGTLCGLVYTLSQFYRRHELVLRIGIFFGLAPSLSGAFGGLLASGLLRVDDMGSINSWRKILLVEGIITTLLGIILVFTIPSGPQTTKMLTEDERNLAIARLKEDRKVQGDKLKERTTLRLVLHSFNVHTVVCIILFIILNVSFQGLSIFLPTIVNGLGTYSTVEVQLRTVPPYLISALWAIASGVASFRFRNRFAAVFASLLLLVIGYSIAIGTTDTRARYGACFLMVAGGGAGGPMVMTWGTENASPDTMRAVASAAIPGFGALGAIVSVWTYVPSDAPKYLNGNAANLGCACLACVLSIFLVLYLRWENRRRDAGKKDHVVEGKSQEELENMGYKHPEFRYQL</sequence>
<dbReference type="InterPro" id="IPR036259">
    <property type="entry name" value="MFS_trans_sf"/>
</dbReference>
<feature type="transmembrane region" description="Helical" evidence="6">
    <location>
        <begin position="322"/>
        <end position="340"/>
    </location>
</feature>
<dbReference type="GO" id="GO:0016020">
    <property type="term" value="C:membrane"/>
    <property type="evidence" value="ECO:0007669"/>
    <property type="project" value="UniProtKB-SubCell"/>
</dbReference>
<organism evidence="8 9">
    <name type="scientific">Coprinopsis cinerea (strain Okayama-7 / 130 / ATCC MYA-4618 / FGSC 9003)</name>
    <name type="common">Inky cap fungus</name>
    <name type="synonym">Hormographiella aspergillata</name>
    <dbReference type="NCBI Taxonomy" id="240176"/>
    <lineage>
        <taxon>Eukaryota</taxon>
        <taxon>Fungi</taxon>
        <taxon>Dikarya</taxon>
        <taxon>Basidiomycota</taxon>
        <taxon>Agaricomycotina</taxon>
        <taxon>Agaricomycetes</taxon>
        <taxon>Agaricomycetidae</taxon>
        <taxon>Agaricales</taxon>
        <taxon>Agaricineae</taxon>
        <taxon>Psathyrellaceae</taxon>
        <taxon>Coprinopsis</taxon>
    </lineage>
</organism>
<dbReference type="PANTHER" id="PTHR43791">
    <property type="entry name" value="PERMEASE-RELATED"/>
    <property type="match status" value="1"/>
</dbReference>
<comment type="subcellular location">
    <subcellularLocation>
        <location evidence="1">Membrane</location>
        <topology evidence="1">Multi-pass membrane protein</topology>
    </subcellularLocation>
</comment>
<evidence type="ECO:0000313" key="9">
    <source>
        <dbReference type="Proteomes" id="UP000001861"/>
    </source>
</evidence>
<evidence type="ECO:0000256" key="1">
    <source>
        <dbReference type="ARBA" id="ARBA00004141"/>
    </source>
</evidence>
<dbReference type="RefSeq" id="XP_001831899.2">
    <property type="nucleotide sequence ID" value="XM_001831847.2"/>
</dbReference>
<dbReference type="EMBL" id="AACS02000007">
    <property type="protein sequence ID" value="EAU89934.2"/>
    <property type="molecule type" value="Genomic_DNA"/>
</dbReference>
<evidence type="ECO:0000256" key="4">
    <source>
        <dbReference type="ARBA" id="ARBA00022989"/>
    </source>
</evidence>
<dbReference type="Pfam" id="PF07690">
    <property type="entry name" value="MFS_1"/>
    <property type="match status" value="1"/>
</dbReference>
<feature type="transmembrane region" description="Helical" evidence="6">
    <location>
        <begin position="371"/>
        <end position="393"/>
    </location>
</feature>
<evidence type="ECO:0000256" key="3">
    <source>
        <dbReference type="ARBA" id="ARBA00022692"/>
    </source>
</evidence>
<dbReference type="KEGG" id="cci:CC1G_08416"/>
<keyword evidence="3 6" id="KW-0812">Transmembrane</keyword>
<keyword evidence="4 6" id="KW-1133">Transmembrane helix</keyword>
<evidence type="ECO:0000256" key="5">
    <source>
        <dbReference type="ARBA" id="ARBA00023136"/>
    </source>
</evidence>
<comment type="caution">
    <text evidence="8">The sequence shown here is derived from an EMBL/GenBank/DDBJ whole genome shotgun (WGS) entry which is preliminary data.</text>
</comment>
<feature type="transmembrane region" description="Helical" evidence="6">
    <location>
        <begin position="212"/>
        <end position="231"/>
    </location>
</feature>
<evidence type="ECO:0000259" key="7">
    <source>
        <dbReference type="PROSITE" id="PS50850"/>
    </source>
</evidence>
<feature type="transmembrane region" description="Helical" evidence="6">
    <location>
        <begin position="175"/>
        <end position="200"/>
    </location>
</feature>
<dbReference type="AlphaFoldDB" id="A8NAP7"/>